<feature type="transmembrane region" description="Helical" evidence="1">
    <location>
        <begin position="91"/>
        <end position="111"/>
    </location>
</feature>
<protein>
    <recommendedName>
        <fullName evidence="3">TraG N-terminal Proteobacteria domain-containing protein</fullName>
    </recommendedName>
</protein>
<feature type="chain" id="PRO_5017669412" description="TraG N-terminal Proteobacteria domain-containing protein" evidence="2">
    <location>
        <begin position="18"/>
        <end position="1338"/>
    </location>
</feature>
<feature type="transmembrane region" description="Helical" evidence="1">
    <location>
        <begin position="403"/>
        <end position="427"/>
    </location>
</feature>
<keyword evidence="1" id="KW-0812">Transmembrane</keyword>
<keyword evidence="1" id="KW-0472">Membrane</keyword>
<dbReference type="EMBL" id="NXLX01000013">
    <property type="protein sequence ID" value="RDU73017.1"/>
    <property type="molecule type" value="Genomic_DNA"/>
</dbReference>
<feature type="transmembrane region" description="Helical" evidence="1">
    <location>
        <begin position="439"/>
        <end position="461"/>
    </location>
</feature>
<proteinExistence type="predicted"/>
<organism evidence="4 5">
    <name type="scientific">Helicobacter anseris</name>
    <dbReference type="NCBI Taxonomy" id="375926"/>
    <lineage>
        <taxon>Bacteria</taxon>
        <taxon>Pseudomonadati</taxon>
        <taxon>Campylobacterota</taxon>
        <taxon>Epsilonproteobacteria</taxon>
        <taxon>Campylobacterales</taxon>
        <taxon>Helicobacteraceae</taxon>
        <taxon>Helicobacter</taxon>
    </lineage>
</organism>
<evidence type="ECO:0000313" key="5">
    <source>
        <dbReference type="Proteomes" id="UP000256695"/>
    </source>
</evidence>
<feature type="domain" description="TraG N-terminal Proteobacteria" evidence="3">
    <location>
        <begin position="41"/>
        <end position="530"/>
    </location>
</feature>
<evidence type="ECO:0000259" key="3">
    <source>
        <dbReference type="Pfam" id="PF07916"/>
    </source>
</evidence>
<feature type="transmembrane region" description="Helical" evidence="1">
    <location>
        <begin position="500"/>
        <end position="522"/>
    </location>
</feature>
<gene>
    <name evidence="4" type="ORF">CQA57_05690</name>
</gene>
<name>A0A3D8J684_9HELI</name>
<evidence type="ECO:0000313" key="4">
    <source>
        <dbReference type="EMBL" id="RDU73017.1"/>
    </source>
</evidence>
<feature type="signal peptide" evidence="2">
    <location>
        <begin position="1"/>
        <end position="17"/>
    </location>
</feature>
<dbReference type="Proteomes" id="UP000256695">
    <property type="component" value="Unassembled WGS sequence"/>
</dbReference>
<evidence type="ECO:0000256" key="2">
    <source>
        <dbReference type="SAM" id="SignalP"/>
    </source>
</evidence>
<sequence>MKKTLFVFFTFSAFLLAYTPESICNPDTFLRTCFPYVVYDDIRSTVDAFDSVGMIFNHSTAWNNMVDIIILCFCVVLIIKASFGSGFAPNGIFLTKIPAYILGVVLLLATMNNQALKVTMTIADGRSLYKTYTNGGQNLRTVGNIPISIAIIASLTNYLSSSFVKIVEETSTPINGTKYTDIGAFKYFSLIDRKKMVSIRDLQEPEITAFLSSYDNYIQSCFLPFKSNFKDSVPDVLGLGKGSIKNVSPANLVAKLPGSQQALGNDFFSTIFVDGKNVSCNQYWNNHLVPTVSPAMDIYKKYLLTSLNINDAFEMNISDGLNNGLMAGSQEVLDANMGNLSSYMQYMVRGQLDIMNDRAIAAKALGMGAGIASDSVNQATNSAFLKLHDTINQSKFFFSLETMPIIITIINCVFIFSFPFVIFFSALGGFNRIFKVLSVYVISFLSVALIPSGLALAHSIILNYTKENALTHLLKIGTDYVHNYEYYQFMATNAELASNVGLIIALGFPALVLTGSAGYMFFGMAQSTASLGRTQGVEGSIREMTQAQDAVNRGLENAAANKALIDAINANNESAIAKMGISRDIDSYSRGYIGSGIASAGNVAGFGSSIINQKDLDMMYDGGRFQGIQASSSIKTLGAEMNHSQNLFDKNGNFLGSVSGESMAKTLGTSGALNQIGGAKGLVASGAFDSGGNIANTSQGKNYTQGLENNARISTNQVQGAGKEGRFTNEEMNAIQYNAQAGIQSQIASGQSLREAYGNNLSGGGSVGSDFKSIAKDLADLQNLSNAATSSGFNANKRTLGMDNKAYFDSIKQSSTHQLAENLGMAKAQGENISRIGVEGIRDNAATNTSKNIMDSNASAEVNRENFGDLSGGFGSRDYQQVAKGNASLQTAKTIGNAAGFNEINGNGDGIDKIARVTQSSVAAPIEAINKTATNARKNFDDTVSMLQHTYTSQQARDNTKNLASFNEEIKRGVYGNGGVLSNEARGNIIAQGYNEGARSAGETLNYISNTEAGIRSAIANSETFKNLGLSQDDVSKLRRGDYEHLSNQAKQKLMQYGKDEYKKLTGENLNITGETSGFLGYDFNLNKINQNKAIALDAGIRSVSGELTKLAGGSQSDFFYKTSSSNITGMLNGDSFNITGGAGGHATGGMSSGVSYSHNESRNYSYGVNASGGSYMAKVASKMGMNMETYANIASGIEMAGQVTGVAMALAPGGAVGSALSRFGAIGADSAYAVGVSRASAIAKRSGQGLSDIETNIKNTTYDIKMSNFKLNEALKKAEEEGKVIEKNHPLRLTIDKQYNTLNNLGSKLSVEKDIYDSNFGKGAANNYLQGMKNLER</sequence>
<keyword evidence="2" id="KW-0732">Signal</keyword>
<dbReference type="OrthoDB" id="5330161at2"/>
<evidence type="ECO:0000256" key="1">
    <source>
        <dbReference type="SAM" id="Phobius"/>
    </source>
</evidence>
<comment type="caution">
    <text evidence="4">The sequence shown here is derived from an EMBL/GenBank/DDBJ whole genome shotgun (WGS) entry which is preliminary data.</text>
</comment>
<accession>A0A3D8J684</accession>
<keyword evidence="5" id="KW-1185">Reference proteome</keyword>
<reference evidence="4 5" key="1">
    <citation type="submission" date="2018-04" db="EMBL/GenBank/DDBJ databases">
        <title>Novel Campyloabacter and Helicobacter Species and Strains.</title>
        <authorList>
            <person name="Mannion A.J."/>
            <person name="Shen Z."/>
            <person name="Fox J.G."/>
        </authorList>
    </citation>
    <scope>NUCLEOTIDE SEQUENCE [LARGE SCALE GENOMIC DNA]</scope>
    <source>
        <strain evidence="4 5">MIT 04-9362</strain>
    </source>
</reference>
<dbReference type="RefSeq" id="WP_115579269.1">
    <property type="nucleotide sequence ID" value="NZ_NXLX01000013.1"/>
</dbReference>
<keyword evidence="1" id="KW-1133">Transmembrane helix</keyword>
<feature type="transmembrane region" description="Helical" evidence="1">
    <location>
        <begin position="61"/>
        <end position="79"/>
    </location>
</feature>
<dbReference type="InterPro" id="IPR012931">
    <property type="entry name" value="TraG_N_Proteobacteria"/>
</dbReference>
<dbReference type="Pfam" id="PF07916">
    <property type="entry name" value="TraG_N"/>
    <property type="match status" value="1"/>
</dbReference>